<keyword evidence="2" id="KW-1185">Reference proteome</keyword>
<evidence type="ECO:0000313" key="2">
    <source>
        <dbReference type="Proteomes" id="UP000479710"/>
    </source>
</evidence>
<evidence type="ECO:0000313" key="1">
    <source>
        <dbReference type="EMBL" id="KAF0901809.1"/>
    </source>
</evidence>
<accession>A0A6G1CNV8</accession>
<dbReference type="Proteomes" id="UP000479710">
    <property type="component" value="Unassembled WGS sequence"/>
</dbReference>
<reference evidence="1 2" key="1">
    <citation type="submission" date="2019-11" db="EMBL/GenBank/DDBJ databases">
        <title>Whole genome sequence of Oryza granulata.</title>
        <authorList>
            <person name="Li W."/>
        </authorList>
    </citation>
    <scope>NUCLEOTIDE SEQUENCE [LARGE SCALE GENOMIC DNA]</scope>
    <source>
        <strain evidence="2">cv. Menghai</strain>
        <tissue evidence="1">Leaf</tissue>
    </source>
</reference>
<protein>
    <submittedName>
        <fullName evidence="1">Uncharacterized protein</fullName>
    </submittedName>
</protein>
<organism evidence="1 2">
    <name type="scientific">Oryza meyeriana var. granulata</name>
    <dbReference type="NCBI Taxonomy" id="110450"/>
    <lineage>
        <taxon>Eukaryota</taxon>
        <taxon>Viridiplantae</taxon>
        <taxon>Streptophyta</taxon>
        <taxon>Embryophyta</taxon>
        <taxon>Tracheophyta</taxon>
        <taxon>Spermatophyta</taxon>
        <taxon>Magnoliopsida</taxon>
        <taxon>Liliopsida</taxon>
        <taxon>Poales</taxon>
        <taxon>Poaceae</taxon>
        <taxon>BOP clade</taxon>
        <taxon>Oryzoideae</taxon>
        <taxon>Oryzeae</taxon>
        <taxon>Oryzinae</taxon>
        <taxon>Oryza</taxon>
        <taxon>Oryza meyeriana</taxon>
    </lineage>
</organism>
<gene>
    <name evidence="1" type="ORF">E2562_006443</name>
</gene>
<dbReference type="EMBL" id="SPHZ02000008">
    <property type="protein sequence ID" value="KAF0901809.1"/>
    <property type="molecule type" value="Genomic_DNA"/>
</dbReference>
<dbReference type="AlphaFoldDB" id="A0A6G1CNV8"/>
<name>A0A6G1CNV8_9ORYZ</name>
<comment type="caution">
    <text evidence="1">The sequence shown here is derived from an EMBL/GenBank/DDBJ whole genome shotgun (WGS) entry which is preliminary data.</text>
</comment>
<proteinExistence type="predicted"/>
<sequence>MAVVSLAKFERDPALHRRGGFHCYQECTTSDLKWRRQQSSRKIRKEDGVVPGEAAADHCITGEAIVGVAVSQNCRDSCRLFAKP</sequence>